<accession>A0A0D6JHQ5</accession>
<keyword evidence="4" id="KW-1185">Reference proteome</keyword>
<dbReference type="KEGG" id="fil:BN1229_v1_3298"/>
<evidence type="ECO:0000313" key="4">
    <source>
        <dbReference type="Proteomes" id="UP000033187"/>
    </source>
</evidence>
<reference evidence="4" key="1">
    <citation type="submission" date="2015-02" db="EMBL/GenBank/DDBJ databases">
        <authorList>
            <person name="Chooi Y.-H."/>
        </authorList>
    </citation>
    <scope>NUCLEOTIDE SEQUENCE [LARGE SCALE GENOMIC DNA]</scope>
    <source>
        <strain evidence="4">strain Y</strain>
    </source>
</reference>
<dbReference type="Proteomes" id="UP000033187">
    <property type="component" value="Chromosome 1"/>
</dbReference>
<dbReference type="AlphaFoldDB" id="A0A0D6JHQ5"/>
<evidence type="ECO:0000256" key="2">
    <source>
        <dbReference type="SAM" id="SignalP"/>
    </source>
</evidence>
<dbReference type="KEGG" id="fiy:BN1229_v1_2623"/>
<keyword evidence="2" id="KW-0732">Signal</keyword>
<protein>
    <submittedName>
        <fullName evidence="3">Uncharacterized protein</fullName>
    </submittedName>
</protein>
<feature type="chain" id="PRO_5002306290" evidence="2">
    <location>
        <begin position="23"/>
        <end position="181"/>
    </location>
</feature>
<evidence type="ECO:0000313" key="3">
    <source>
        <dbReference type="EMBL" id="CPR20470.1"/>
    </source>
</evidence>
<gene>
    <name evidence="3" type="ORF">YBN1229_v1_2623</name>
</gene>
<sequence>MQKSFIIIGTALFIATSAFSSAATADGCGKGFGGYRGFSHHSYNQSVYAQRNRQLAKKRAIAKQRELARIKAEKRRVALAAAKARKAKLAAAAQERRAKLTKAALAQTKAEVASKNTLASTSVAALAGLERSLPTVPVTQVAEEVANTAAQITTVESSHVALGCKRYIASAGLTVNVPCEN</sequence>
<keyword evidence="1" id="KW-0175">Coiled coil</keyword>
<feature type="coiled-coil region" evidence="1">
    <location>
        <begin position="53"/>
        <end position="111"/>
    </location>
</feature>
<feature type="signal peptide" evidence="2">
    <location>
        <begin position="1"/>
        <end position="22"/>
    </location>
</feature>
<organism evidence="3 4">
    <name type="scientific">Candidatus Filomicrobium marinum</name>
    <dbReference type="NCBI Taxonomy" id="1608628"/>
    <lineage>
        <taxon>Bacteria</taxon>
        <taxon>Pseudomonadati</taxon>
        <taxon>Pseudomonadota</taxon>
        <taxon>Alphaproteobacteria</taxon>
        <taxon>Hyphomicrobiales</taxon>
        <taxon>Hyphomicrobiaceae</taxon>
        <taxon>Filomicrobium</taxon>
    </lineage>
</organism>
<dbReference type="EMBL" id="LN829119">
    <property type="protein sequence ID" value="CPR20470.1"/>
    <property type="molecule type" value="Genomic_DNA"/>
</dbReference>
<name>A0A0D6JHQ5_9HYPH</name>
<dbReference type="RefSeq" id="WP_046479111.1">
    <property type="nucleotide sequence ID" value="NZ_LN829118.1"/>
</dbReference>
<evidence type="ECO:0000256" key="1">
    <source>
        <dbReference type="SAM" id="Coils"/>
    </source>
</evidence>
<proteinExistence type="predicted"/>